<sequence length="143" mass="16093">MSVWKLAAAAAALSLLLVGCGREDSQAALDAAAKSLQESIEDKDNRALMALIHPEFSANEGLDKDWVKRTATLMFLRHRNVRVVALNNRSWIDPTYPDKGYSEAQVALTGAEGLLPQRVGHYNVKLEWWRTEGDWQLARMNWD</sequence>
<evidence type="ECO:0000313" key="2">
    <source>
        <dbReference type="Proteomes" id="UP000269774"/>
    </source>
</evidence>
<dbReference type="EMBL" id="RFFM01000008">
    <property type="protein sequence ID" value="RMH87799.1"/>
    <property type="molecule type" value="Genomic_DNA"/>
</dbReference>
<proteinExistence type="predicted"/>
<name>A0A3M2HK89_9GAMM</name>
<reference evidence="1 2" key="1">
    <citation type="submission" date="2018-10" db="EMBL/GenBank/DDBJ databases">
        <title>Pseudomonas zhaodongensis NEAU-ST5-21(T) genome.</title>
        <authorList>
            <person name="Peng J."/>
            <person name="Liu Z.-P."/>
        </authorList>
    </citation>
    <scope>NUCLEOTIDE SEQUENCE [LARGE SCALE GENOMIC DNA]</scope>
    <source>
        <strain evidence="1 2">NEAU-ST5-21</strain>
    </source>
</reference>
<evidence type="ECO:0000313" key="1">
    <source>
        <dbReference type="EMBL" id="RMH87799.1"/>
    </source>
</evidence>
<dbReference type="RefSeq" id="WP_122168517.1">
    <property type="nucleotide sequence ID" value="NZ_CP180504.1"/>
</dbReference>
<accession>A0A3M2HK89</accession>
<evidence type="ECO:0008006" key="3">
    <source>
        <dbReference type="Google" id="ProtNLM"/>
    </source>
</evidence>
<dbReference type="OrthoDB" id="8905050at2"/>
<organism evidence="1 2">
    <name type="scientific">Stutzerimonas zhaodongensis</name>
    <dbReference type="NCBI Taxonomy" id="1176257"/>
    <lineage>
        <taxon>Bacteria</taxon>
        <taxon>Pseudomonadati</taxon>
        <taxon>Pseudomonadota</taxon>
        <taxon>Gammaproteobacteria</taxon>
        <taxon>Pseudomonadales</taxon>
        <taxon>Pseudomonadaceae</taxon>
        <taxon>Stutzerimonas</taxon>
    </lineage>
</organism>
<gene>
    <name evidence="1" type="ORF">EA797_20110</name>
</gene>
<comment type="caution">
    <text evidence="1">The sequence shown here is derived from an EMBL/GenBank/DDBJ whole genome shotgun (WGS) entry which is preliminary data.</text>
</comment>
<dbReference type="AlphaFoldDB" id="A0A3M2HK89"/>
<protein>
    <recommendedName>
        <fullName evidence="3">Nuclear transport factor 2 family protein</fullName>
    </recommendedName>
</protein>
<keyword evidence="2" id="KW-1185">Reference proteome</keyword>
<dbReference type="Proteomes" id="UP000269774">
    <property type="component" value="Unassembled WGS sequence"/>
</dbReference>
<dbReference type="PROSITE" id="PS51257">
    <property type="entry name" value="PROKAR_LIPOPROTEIN"/>
    <property type="match status" value="1"/>
</dbReference>